<keyword evidence="3" id="KW-1003">Cell membrane</keyword>
<evidence type="ECO:0000256" key="6">
    <source>
        <dbReference type="ARBA" id="ARBA00023136"/>
    </source>
</evidence>
<keyword evidence="6 7" id="KW-0472">Membrane</keyword>
<proteinExistence type="inferred from homology"/>
<organism evidence="8 9">
    <name type="scientific">Lysinibacillus xylanilyticus</name>
    <dbReference type="NCBI Taxonomy" id="582475"/>
    <lineage>
        <taxon>Bacteria</taxon>
        <taxon>Bacillati</taxon>
        <taxon>Bacillota</taxon>
        <taxon>Bacilli</taxon>
        <taxon>Bacillales</taxon>
        <taxon>Bacillaceae</taxon>
        <taxon>Lysinibacillus</taxon>
    </lineage>
</organism>
<dbReference type="Proteomes" id="UP001527052">
    <property type="component" value="Unassembled WGS sequence"/>
</dbReference>
<evidence type="ECO:0000256" key="5">
    <source>
        <dbReference type="ARBA" id="ARBA00022989"/>
    </source>
</evidence>
<comment type="caution">
    <text evidence="8">The sequence shown here is derived from an EMBL/GenBank/DDBJ whole genome shotgun (WGS) entry which is preliminary data.</text>
</comment>
<keyword evidence="5 7" id="KW-1133">Transmembrane helix</keyword>
<feature type="transmembrane region" description="Helical" evidence="7">
    <location>
        <begin position="21"/>
        <end position="43"/>
    </location>
</feature>
<name>A0ABT4EVD2_9BACI</name>
<evidence type="ECO:0000313" key="9">
    <source>
        <dbReference type="Proteomes" id="UP001527052"/>
    </source>
</evidence>
<gene>
    <name evidence="8" type="ORF">M5W82_22395</name>
</gene>
<dbReference type="Pfam" id="PF03994">
    <property type="entry name" value="DUF350"/>
    <property type="match status" value="1"/>
</dbReference>
<evidence type="ECO:0000256" key="4">
    <source>
        <dbReference type="ARBA" id="ARBA00022692"/>
    </source>
</evidence>
<comment type="subcellular location">
    <subcellularLocation>
        <location evidence="1">Cell membrane</location>
        <topology evidence="1">Multi-pass membrane protein</topology>
    </subcellularLocation>
</comment>
<comment type="similarity">
    <text evidence="2">Belongs to the UPF0719 family.</text>
</comment>
<dbReference type="EMBL" id="JAMDLZ010000049">
    <property type="protein sequence ID" value="MCY9549629.1"/>
    <property type="molecule type" value="Genomic_DNA"/>
</dbReference>
<dbReference type="InterPro" id="IPR007140">
    <property type="entry name" value="DUF350"/>
</dbReference>
<protein>
    <submittedName>
        <fullName evidence="8">DUF350 domain-containing protein</fullName>
    </submittedName>
</protein>
<keyword evidence="4 7" id="KW-0812">Transmembrane</keyword>
<feature type="transmembrane region" description="Helical" evidence="7">
    <location>
        <begin position="55"/>
        <end position="73"/>
    </location>
</feature>
<keyword evidence="9" id="KW-1185">Reference proteome</keyword>
<evidence type="ECO:0000313" key="8">
    <source>
        <dbReference type="EMBL" id="MCY9549629.1"/>
    </source>
</evidence>
<sequence>MIGLGTTVYTVWSSSVHILDAIIWGLIGIAAQVVVYLIIEFVLTPKISLEKVEEGNTTVGFSLFAVGITVGLIKAGSLSF</sequence>
<reference evidence="8 9" key="1">
    <citation type="submission" date="2022-05" db="EMBL/GenBank/DDBJ databases">
        <title>Genome Sequencing of Bee-Associated Microbes.</title>
        <authorList>
            <person name="Dunlap C."/>
        </authorList>
    </citation>
    <scope>NUCLEOTIDE SEQUENCE [LARGE SCALE GENOMIC DNA]</scope>
    <source>
        <strain evidence="8 9">NRRL BD-083</strain>
    </source>
</reference>
<evidence type="ECO:0000256" key="1">
    <source>
        <dbReference type="ARBA" id="ARBA00004651"/>
    </source>
</evidence>
<evidence type="ECO:0000256" key="2">
    <source>
        <dbReference type="ARBA" id="ARBA00005779"/>
    </source>
</evidence>
<dbReference type="RefSeq" id="WP_268639557.1">
    <property type="nucleotide sequence ID" value="NZ_JAMDLZ010000049.1"/>
</dbReference>
<evidence type="ECO:0000256" key="7">
    <source>
        <dbReference type="SAM" id="Phobius"/>
    </source>
</evidence>
<evidence type="ECO:0000256" key="3">
    <source>
        <dbReference type="ARBA" id="ARBA00022475"/>
    </source>
</evidence>
<accession>A0ABT4EVD2</accession>